<evidence type="ECO:0000313" key="2">
    <source>
        <dbReference type="EMBL" id="KAF7826928.1"/>
    </source>
</evidence>
<dbReference type="InterPro" id="IPR044730">
    <property type="entry name" value="RNase_H-like_dom_plant"/>
</dbReference>
<dbReference type="CDD" id="cd06222">
    <property type="entry name" value="RNase_H_like"/>
    <property type="match status" value="1"/>
</dbReference>
<dbReference type="InterPro" id="IPR052929">
    <property type="entry name" value="RNase_H-like_EbsB-rel"/>
</dbReference>
<dbReference type="EMBL" id="JAAIUW010000006">
    <property type="protein sequence ID" value="KAF7826928.1"/>
    <property type="molecule type" value="Genomic_DNA"/>
</dbReference>
<feature type="domain" description="RNase H type-1" evidence="1">
    <location>
        <begin position="34"/>
        <end position="105"/>
    </location>
</feature>
<dbReference type="InterPro" id="IPR002156">
    <property type="entry name" value="RNaseH_domain"/>
</dbReference>
<evidence type="ECO:0000313" key="3">
    <source>
        <dbReference type="Proteomes" id="UP000634136"/>
    </source>
</evidence>
<dbReference type="GO" id="GO:0003676">
    <property type="term" value="F:nucleic acid binding"/>
    <property type="evidence" value="ECO:0007669"/>
    <property type="project" value="InterPro"/>
</dbReference>
<comment type="caution">
    <text evidence="2">The sequence shown here is derived from an EMBL/GenBank/DDBJ whole genome shotgun (WGS) entry which is preliminary data.</text>
</comment>
<keyword evidence="3" id="KW-1185">Reference proteome</keyword>
<dbReference type="PANTHER" id="PTHR47074">
    <property type="entry name" value="BNAC02G40300D PROTEIN"/>
    <property type="match status" value="1"/>
</dbReference>
<dbReference type="AlphaFoldDB" id="A0A834TRD3"/>
<dbReference type="Gene3D" id="3.30.420.10">
    <property type="entry name" value="Ribonuclease H-like superfamily/Ribonuclease H"/>
    <property type="match status" value="1"/>
</dbReference>
<dbReference type="InterPro" id="IPR036397">
    <property type="entry name" value="RNaseH_sf"/>
</dbReference>
<dbReference type="PANTHER" id="PTHR47074:SF48">
    <property type="entry name" value="POLYNUCLEOTIDYL TRANSFERASE, RIBONUCLEASE H-LIKE SUPERFAMILY PROTEIN"/>
    <property type="match status" value="1"/>
</dbReference>
<dbReference type="SUPFAM" id="SSF53098">
    <property type="entry name" value="Ribonuclease H-like"/>
    <property type="match status" value="1"/>
</dbReference>
<proteinExistence type="predicted"/>
<dbReference type="GO" id="GO:0004523">
    <property type="term" value="F:RNA-DNA hybrid ribonuclease activity"/>
    <property type="evidence" value="ECO:0007669"/>
    <property type="project" value="InterPro"/>
</dbReference>
<protein>
    <submittedName>
        <fullName evidence="2">Ribonuclease H-like domain containing protein</fullName>
    </submittedName>
</protein>
<dbReference type="Pfam" id="PF13456">
    <property type="entry name" value="RVT_3"/>
    <property type="match status" value="1"/>
</dbReference>
<accession>A0A834TRD3</accession>
<evidence type="ECO:0000259" key="1">
    <source>
        <dbReference type="Pfam" id="PF13456"/>
    </source>
</evidence>
<reference evidence="2" key="1">
    <citation type="submission" date="2020-09" db="EMBL/GenBank/DDBJ databases">
        <title>Genome-Enabled Discovery of Anthraquinone Biosynthesis in Senna tora.</title>
        <authorList>
            <person name="Kang S.-H."/>
            <person name="Pandey R.P."/>
            <person name="Lee C.-M."/>
            <person name="Sim J.-S."/>
            <person name="Jeong J.-T."/>
            <person name="Choi B.-S."/>
            <person name="Jung M."/>
            <person name="Ginzburg D."/>
            <person name="Zhao K."/>
            <person name="Won S.Y."/>
            <person name="Oh T.-J."/>
            <person name="Yu Y."/>
            <person name="Kim N.-H."/>
            <person name="Lee O.R."/>
            <person name="Lee T.-H."/>
            <person name="Bashyal P."/>
            <person name="Kim T.-S."/>
            <person name="Lee W.-H."/>
            <person name="Kawkins C."/>
            <person name="Kim C.-K."/>
            <person name="Kim J.S."/>
            <person name="Ahn B.O."/>
            <person name="Rhee S.Y."/>
            <person name="Sohng J.K."/>
        </authorList>
    </citation>
    <scope>NUCLEOTIDE SEQUENCE</scope>
    <source>
        <tissue evidence="2">Leaf</tissue>
    </source>
</reference>
<sequence length="147" mass="16252">MMNENQANNPSLTIRNNEIQVRWKPPHWSRIKVNVDASINSSGEGRVGCVIRNYSGRCLAAKVKIITGVESVEVLEALAIYEGLSFAKEMSCNKVEVEGDCKKVEANKVAHTLAKSFVNFSDVMSDSIVWLEDFPSIICNVLLSDCS</sequence>
<organism evidence="2 3">
    <name type="scientific">Senna tora</name>
    <dbReference type="NCBI Taxonomy" id="362788"/>
    <lineage>
        <taxon>Eukaryota</taxon>
        <taxon>Viridiplantae</taxon>
        <taxon>Streptophyta</taxon>
        <taxon>Embryophyta</taxon>
        <taxon>Tracheophyta</taxon>
        <taxon>Spermatophyta</taxon>
        <taxon>Magnoliopsida</taxon>
        <taxon>eudicotyledons</taxon>
        <taxon>Gunneridae</taxon>
        <taxon>Pentapetalae</taxon>
        <taxon>rosids</taxon>
        <taxon>fabids</taxon>
        <taxon>Fabales</taxon>
        <taxon>Fabaceae</taxon>
        <taxon>Caesalpinioideae</taxon>
        <taxon>Cassia clade</taxon>
        <taxon>Senna</taxon>
    </lineage>
</organism>
<dbReference type="OrthoDB" id="1430869at2759"/>
<gene>
    <name evidence="2" type="ORF">G2W53_018092</name>
</gene>
<dbReference type="InterPro" id="IPR012337">
    <property type="entry name" value="RNaseH-like_sf"/>
</dbReference>
<name>A0A834TRD3_9FABA</name>
<dbReference type="Proteomes" id="UP000634136">
    <property type="component" value="Unassembled WGS sequence"/>
</dbReference>